<accession>A0A0F9G298</accession>
<proteinExistence type="predicted"/>
<gene>
    <name evidence="2" type="ORF">LCGC14_1963330</name>
</gene>
<reference evidence="2" key="1">
    <citation type="journal article" date="2015" name="Nature">
        <title>Complex archaea that bridge the gap between prokaryotes and eukaryotes.</title>
        <authorList>
            <person name="Spang A."/>
            <person name="Saw J.H."/>
            <person name="Jorgensen S.L."/>
            <person name="Zaremba-Niedzwiedzka K."/>
            <person name="Martijn J."/>
            <person name="Lind A.E."/>
            <person name="van Eijk R."/>
            <person name="Schleper C."/>
            <person name="Guy L."/>
            <person name="Ettema T.J."/>
        </authorList>
    </citation>
    <scope>NUCLEOTIDE SEQUENCE</scope>
</reference>
<protein>
    <submittedName>
        <fullName evidence="2">Uncharacterized protein</fullName>
    </submittedName>
</protein>
<organism evidence="2">
    <name type="scientific">marine sediment metagenome</name>
    <dbReference type="NCBI Taxonomy" id="412755"/>
    <lineage>
        <taxon>unclassified sequences</taxon>
        <taxon>metagenomes</taxon>
        <taxon>ecological metagenomes</taxon>
    </lineage>
</organism>
<name>A0A0F9G298_9ZZZZ</name>
<sequence length="71" mass="7865">MKPIEQMRKDFGDSDEASRKAATEAHGDMESLKEWAKEWAEHHNIVGTEGDIIVAYATAVDLGYRIGSKAT</sequence>
<dbReference type="EMBL" id="LAZR01021663">
    <property type="protein sequence ID" value="KKL84576.1"/>
    <property type="molecule type" value="Genomic_DNA"/>
</dbReference>
<dbReference type="AlphaFoldDB" id="A0A0F9G298"/>
<evidence type="ECO:0000313" key="2">
    <source>
        <dbReference type="EMBL" id="KKL84576.1"/>
    </source>
</evidence>
<feature type="region of interest" description="Disordered" evidence="1">
    <location>
        <begin position="1"/>
        <end position="29"/>
    </location>
</feature>
<evidence type="ECO:0000256" key="1">
    <source>
        <dbReference type="SAM" id="MobiDB-lite"/>
    </source>
</evidence>
<comment type="caution">
    <text evidence="2">The sequence shown here is derived from an EMBL/GenBank/DDBJ whole genome shotgun (WGS) entry which is preliminary data.</text>
</comment>